<evidence type="ECO:0000256" key="5">
    <source>
        <dbReference type="SAM" id="MobiDB-lite"/>
    </source>
</evidence>
<dbReference type="InterPro" id="IPR036400">
    <property type="entry name" value="Cyt_B5-like_heme/steroid_sf"/>
</dbReference>
<evidence type="ECO:0000256" key="1">
    <source>
        <dbReference type="ARBA" id="ARBA00022617"/>
    </source>
</evidence>
<dbReference type="InterPro" id="IPR050668">
    <property type="entry name" value="Cytochrome_b5"/>
</dbReference>
<protein>
    <recommendedName>
        <fullName evidence="6">Cytochrome b5 heme-binding domain-containing protein</fullName>
    </recommendedName>
</protein>
<organism evidence="7 8">
    <name type="scientific">Cordyceps confragosa</name>
    <name type="common">Lecanicillium lecanii</name>
    <dbReference type="NCBI Taxonomy" id="2714763"/>
    <lineage>
        <taxon>Eukaryota</taxon>
        <taxon>Fungi</taxon>
        <taxon>Dikarya</taxon>
        <taxon>Ascomycota</taxon>
        <taxon>Pezizomycotina</taxon>
        <taxon>Sordariomycetes</taxon>
        <taxon>Hypocreomycetidae</taxon>
        <taxon>Hypocreales</taxon>
        <taxon>Cordycipitaceae</taxon>
        <taxon>Akanthomyces</taxon>
    </lineage>
</organism>
<reference evidence="7 8" key="1">
    <citation type="submission" date="2016-03" db="EMBL/GenBank/DDBJ databases">
        <title>Fine-scale spatial genetic structure of a fungal parasite of coffee scale insects.</title>
        <authorList>
            <person name="Jackson D."/>
            <person name="Zemenick K.A."/>
            <person name="Malloure B."/>
            <person name="Quandt C.A."/>
            <person name="James T.Y."/>
        </authorList>
    </citation>
    <scope>NUCLEOTIDE SEQUENCE [LARGE SCALE GENOMIC DNA]</scope>
    <source>
        <strain evidence="7 8">UM487</strain>
    </source>
</reference>
<evidence type="ECO:0000256" key="4">
    <source>
        <dbReference type="ARBA" id="ARBA00038168"/>
    </source>
</evidence>
<comment type="caution">
    <text evidence="7">The sequence shown here is derived from an EMBL/GenBank/DDBJ whole genome shotgun (WGS) entry which is preliminary data.</text>
</comment>
<keyword evidence="2" id="KW-0479">Metal-binding</keyword>
<dbReference type="Gene3D" id="3.10.120.10">
    <property type="entry name" value="Cytochrome b5-like heme/steroid binding domain"/>
    <property type="match status" value="1"/>
</dbReference>
<evidence type="ECO:0000259" key="6">
    <source>
        <dbReference type="PROSITE" id="PS50255"/>
    </source>
</evidence>
<feature type="non-terminal residue" evidence="7">
    <location>
        <position position="104"/>
    </location>
</feature>
<dbReference type="AlphaFoldDB" id="A0A179IJ61"/>
<name>A0A179IJ61_CORDF</name>
<feature type="compositionally biased region" description="Pro residues" evidence="5">
    <location>
        <begin position="82"/>
        <end position="94"/>
    </location>
</feature>
<evidence type="ECO:0000313" key="8">
    <source>
        <dbReference type="Proteomes" id="UP000243081"/>
    </source>
</evidence>
<dbReference type="Pfam" id="PF00173">
    <property type="entry name" value="Cyt-b5"/>
    <property type="match status" value="1"/>
</dbReference>
<feature type="domain" description="Cytochrome b5 heme-binding" evidence="6">
    <location>
        <begin position="2"/>
        <end position="78"/>
    </location>
</feature>
<keyword evidence="1" id="KW-0349">Heme</keyword>
<dbReference type="EMBL" id="LUKN01000578">
    <property type="protein sequence ID" value="OAR02648.1"/>
    <property type="molecule type" value="Genomic_DNA"/>
</dbReference>
<dbReference type="InterPro" id="IPR001199">
    <property type="entry name" value="Cyt_B5-like_heme/steroid-bd"/>
</dbReference>
<evidence type="ECO:0000256" key="2">
    <source>
        <dbReference type="ARBA" id="ARBA00022723"/>
    </source>
</evidence>
<sequence length="104" mass="11520">MSKTFTVSDVASHNKADNLYIIVDGDVYDVTKFQDDHPGGKKILQRVGGKDASKQFWKYHNEGILKKWHGRLHVGSLDTKPKPAPAPEPVPEPSPKTVAATQKE</sequence>
<evidence type="ECO:0000313" key="7">
    <source>
        <dbReference type="EMBL" id="OAR02648.1"/>
    </source>
</evidence>
<dbReference type="OMA" id="FWKYHGD"/>
<dbReference type="SUPFAM" id="SSF55856">
    <property type="entry name" value="Cytochrome b5-like heme/steroid binding domain"/>
    <property type="match status" value="1"/>
</dbReference>
<gene>
    <name evidence="7" type="ORF">LLEC1_04433</name>
</gene>
<dbReference type="GO" id="GO:0020037">
    <property type="term" value="F:heme binding"/>
    <property type="evidence" value="ECO:0007669"/>
    <property type="project" value="TreeGrafter"/>
</dbReference>
<keyword evidence="8" id="KW-1185">Reference proteome</keyword>
<dbReference type="PROSITE" id="PS50255">
    <property type="entry name" value="CYTOCHROME_B5_2"/>
    <property type="match status" value="1"/>
</dbReference>
<dbReference type="GO" id="GO:0046872">
    <property type="term" value="F:metal ion binding"/>
    <property type="evidence" value="ECO:0007669"/>
    <property type="project" value="UniProtKB-KW"/>
</dbReference>
<keyword evidence="3" id="KW-0408">Iron</keyword>
<dbReference type="PRINTS" id="PR00363">
    <property type="entry name" value="CYTOCHROMEB5"/>
</dbReference>
<dbReference type="Proteomes" id="UP000243081">
    <property type="component" value="Unassembled WGS sequence"/>
</dbReference>
<dbReference type="GO" id="GO:0016020">
    <property type="term" value="C:membrane"/>
    <property type="evidence" value="ECO:0007669"/>
    <property type="project" value="TreeGrafter"/>
</dbReference>
<proteinExistence type="inferred from homology"/>
<evidence type="ECO:0000256" key="3">
    <source>
        <dbReference type="ARBA" id="ARBA00023004"/>
    </source>
</evidence>
<comment type="similarity">
    <text evidence="4">Belongs to the cytochrome b5 family.</text>
</comment>
<accession>A0A179IJ61</accession>
<dbReference type="OrthoDB" id="260519at2759"/>
<dbReference type="PANTHER" id="PTHR19359:SF14">
    <property type="entry name" value="CYTOCHROME B5 A"/>
    <property type="match status" value="1"/>
</dbReference>
<dbReference type="PANTHER" id="PTHR19359">
    <property type="entry name" value="CYTOCHROME B5"/>
    <property type="match status" value="1"/>
</dbReference>
<dbReference type="SMART" id="SM01117">
    <property type="entry name" value="Cyt-b5"/>
    <property type="match status" value="1"/>
</dbReference>
<feature type="region of interest" description="Disordered" evidence="5">
    <location>
        <begin position="75"/>
        <end position="104"/>
    </location>
</feature>